<feature type="transmembrane region" description="Helical" evidence="5">
    <location>
        <begin position="271"/>
        <end position="292"/>
    </location>
</feature>
<dbReference type="RefSeq" id="WP_102073951.1">
    <property type="nucleotide sequence ID" value="NZ_PDNW01000008.1"/>
</dbReference>
<sequence length="470" mass="49128">MQTKQAASWSELLWGRNGLRSLALAGGVALHAVNVYIVTTILPSVVQDIGGLEYYAWNTTLFVVASILGSALSPKAMDLFGPRRAFQLAILMFAIGTAGCASAPSMPWMLLGRSAQGMGGGLLLGLSYSSVRLVFEERLWSRAMVLVSSMWGVATLSGPAIGGIFAQTGHWRLAFWVVLPIAALLGWLVSTQVAAHAPAKGKPVQAPLGKIAMLAVSVLMVSVASLSSTPGWNAAGIVAGLLMTVLIAWADRRARVRLFPTGTYSMHSALGSLYACICLLSVGVTTEIYIPYFLQVIHDKTPLIAGYWTALMSAGWTLGSFISSSRSTATANRLILVGPVVSALSLFTLAFVMPSDTLSLGRYGSTWLIPPLLGVGLGVGLCWPNLLTRVFKSAPPGQENIASSAITTLQLYAMAMGASLAGMVTNAAGFIDPGGVQGAQRAAFALFVVFGCAPGLAALFSRGARRAASG</sequence>
<comment type="subcellular location">
    <subcellularLocation>
        <location evidence="1">Membrane</location>
        <topology evidence="1">Multi-pass membrane protein</topology>
    </subcellularLocation>
</comment>
<evidence type="ECO:0000259" key="6">
    <source>
        <dbReference type="PROSITE" id="PS50850"/>
    </source>
</evidence>
<evidence type="ECO:0000313" key="7">
    <source>
        <dbReference type="EMBL" id="PLC49755.1"/>
    </source>
</evidence>
<feature type="transmembrane region" description="Helical" evidence="5">
    <location>
        <begin position="54"/>
        <end position="73"/>
    </location>
</feature>
<organism evidence="7 8">
    <name type="scientific">Pollutimonas subterranea</name>
    <dbReference type="NCBI Taxonomy" id="2045210"/>
    <lineage>
        <taxon>Bacteria</taxon>
        <taxon>Pseudomonadati</taxon>
        <taxon>Pseudomonadota</taxon>
        <taxon>Betaproteobacteria</taxon>
        <taxon>Burkholderiales</taxon>
        <taxon>Alcaligenaceae</taxon>
        <taxon>Pollutimonas</taxon>
    </lineage>
</organism>
<feature type="transmembrane region" description="Helical" evidence="5">
    <location>
        <begin position="409"/>
        <end position="431"/>
    </location>
</feature>
<feature type="transmembrane region" description="Helical" evidence="5">
    <location>
        <begin position="21"/>
        <end position="42"/>
    </location>
</feature>
<keyword evidence="2 5" id="KW-0812">Transmembrane</keyword>
<accession>A0A2N4U407</accession>
<keyword evidence="3 5" id="KW-1133">Transmembrane helix</keyword>
<dbReference type="Proteomes" id="UP000234190">
    <property type="component" value="Unassembled WGS sequence"/>
</dbReference>
<evidence type="ECO:0000256" key="2">
    <source>
        <dbReference type="ARBA" id="ARBA00022692"/>
    </source>
</evidence>
<dbReference type="InterPro" id="IPR011701">
    <property type="entry name" value="MFS"/>
</dbReference>
<dbReference type="GO" id="GO:0005886">
    <property type="term" value="C:plasma membrane"/>
    <property type="evidence" value="ECO:0007669"/>
    <property type="project" value="TreeGrafter"/>
</dbReference>
<feature type="transmembrane region" description="Helical" evidence="5">
    <location>
        <begin position="367"/>
        <end position="388"/>
    </location>
</feature>
<dbReference type="GO" id="GO:0022857">
    <property type="term" value="F:transmembrane transporter activity"/>
    <property type="evidence" value="ECO:0007669"/>
    <property type="project" value="InterPro"/>
</dbReference>
<comment type="caution">
    <text evidence="7">The sequence shown here is derived from an EMBL/GenBank/DDBJ whole genome shotgun (WGS) entry which is preliminary data.</text>
</comment>
<protein>
    <submittedName>
        <fullName evidence="7">MFS transporter</fullName>
    </submittedName>
</protein>
<name>A0A2N4U407_9BURK</name>
<evidence type="ECO:0000256" key="5">
    <source>
        <dbReference type="SAM" id="Phobius"/>
    </source>
</evidence>
<gene>
    <name evidence="7" type="ORF">CR159_10690</name>
</gene>
<feature type="transmembrane region" description="Helical" evidence="5">
    <location>
        <begin position="143"/>
        <end position="167"/>
    </location>
</feature>
<evidence type="ECO:0000256" key="4">
    <source>
        <dbReference type="ARBA" id="ARBA00023136"/>
    </source>
</evidence>
<dbReference type="InterPro" id="IPR020846">
    <property type="entry name" value="MFS_dom"/>
</dbReference>
<feature type="domain" description="Major facilitator superfamily (MFS) profile" evidence="6">
    <location>
        <begin position="20"/>
        <end position="469"/>
    </location>
</feature>
<keyword evidence="4 5" id="KW-0472">Membrane</keyword>
<evidence type="ECO:0000256" key="1">
    <source>
        <dbReference type="ARBA" id="ARBA00004141"/>
    </source>
</evidence>
<dbReference type="SUPFAM" id="SSF103473">
    <property type="entry name" value="MFS general substrate transporter"/>
    <property type="match status" value="1"/>
</dbReference>
<feature type="transmembrane region" description="Helical" evidence="5">
    <location>
        <begin position="85"/>
        <end position="104"/>
    </location>
</feature>
<feature type="transmembrane region" description="Helical" evidence="5">
    <location>
        <begin position="173"/>
        <end position="195"/>
    </location>
</feature>
<reference evidence="7 8" key="1">
    <citation type="submission" date="2017-10" db="EMBL/GenBank/DDBJ databases">
        <title>Two draft genome sequences of Pusillimonas sp. strains isolated from a nitrate- and radionuclide-contaminated groundwater in Russia.</title>
        <authorList>
            <person name="Grouzdev D.S."/>
            <person name="Tourova T.P."/>
            <person name="Goeva M.A."/>
            <person name="Babich T.L."/>
            <person name="Sokolova D.S."/>
            <person name="Abdullin R."/>
            <person name="Poltaraus A.B."/>
            <person name="Toshchakov S.V."/>
            <person name="Nazina T.N."/>
        </authorList>
    </citation>
    <scope>NUCLEOTIDE SEQUENCE [LARGE SCALE GENOMIC DNA]</scope>
    <source>
        <strain evidence="7 8">JR1/69-3-13</strain>
    </source>
</reference>
<dbReference type="EMBL" id="PDNW01000008">
    <property type="protein sequence ID" value="PLC49755.1"/>
    <property type="molecule type" value="Genomic_DNA"/>
</dbReference>
<feature type="transmembrane region" description="Helical" evidence="5">
    <location>
        <begin position="304"/>
        <end position="322"/>
    </location>
</feature>
<dbReference type="OrthoDB" id="9807274at2"/>
<feature type="transmembrane region" description="Helical" evidence="5">
    <location>
        <begin position="232"/>
        <end position="250"/>
    </location>
</feature>
<dbReference type="PANTHER" id="PTHR23501">
    <property type="entry name" value="MAJOR FACILITATOR SUPERFAMILY"/>
    <property type="match status" value="1"/>
</dbReference>
<dbReference type="Gene3D" id="1.20.1250.20">
    <property type="entry name" value="MFS general substrate transporter like domains"/>
    <property type="match status" value="1"/>
</dbReference>
<proteinExistence type="predicted"/>
<keyword evidence="8" id="KW-1185">Reference proteome</keyword>
<dbReference type="InterPro" id="IPR036259">
    <property type="entry name" value="MFS_trans_sf"/>
</dbReference>
<dbReference type="PANTHER" id="PTHR23501:SF154">
    <property type="entry name" value="MULTIDRUG-EFFLUX TRANSPORTER RV1634-RELATED"/>
    <property type="match status" value="1"/>
</dbReference>
<feature type="transmembrane region" description="Helical" evidence="5">
    <location>
        <begin position="443"/>
        <end position="460"/>
    </location>
</feature>
<dbReference type="Pfam" id="PF07690">
    <property type="entry name" value="MFS_1"/>
    <property type="match status" value="1"/>
</dbReference>
<feature type="transmembrane region" description="Helical" evidence="5">
    <location>
        <begin position="334"/>
        <end position="355"/>
    </location>
</feature>
<dbReference type="PROSITE" id="PS50850">
    <property type="entry name" value="MFS"/>
    <property type="match status" value="1"/>
</dbReference>
<evidence type="ECO:0000256" key="3">
    <source>
        <dbReference type="ARBA" id="ARBA00022989"/>
    </source>
</evidence>
<dbReference type="AlphaFoldDB" id="A0A2N4U407"/>
<evidence type="ECO:0000313" key="8">
    <source>
        <dbReference type="Proteomes" id="UP000234190"/>
    </source>
</evidence>